<dbReference type="KEGG" id="samy:DB32_003921"/>
<dbReference type="Proteomes" id="UP000034883">
    <property type="component" value="Chromosome"/>
</dbReference>
<proteinExistence type="predicted"/>
<evidence type="ECO:0000313" key="2">
    <source>
        <dbReference type="Proteomes" id="UP000034883"/>
    </source>
</evidence>
<sequence length="388" mass="40186">MCSVLLLAACGSDPVSPITDAGTDAPVVDAFVPDDAPVDAAVVEDASTADAGSETPAERWVRQVAEAWCAQWPRCGENARVYGSLADCVATQSRPLAELADGLDRGTVEVDPAGEAACREVLATSCDWPAFDFAHPPCRDALVGSVPLGGACGTSLDCGRDAVCAHAGGACPGVCTAAPDVGDECDPRALAPCTRAREHGVVCDPVTGDFTRGICREILRDVTRTPGDRCGRIGDADDDVHILRTCGDGMVCTPLDGENRCVVQVPEGGRCSRSSLLCGPGLGCSLEERCERLEVVTDEGGACDGTMRVCQFDLGLQCAGGVCTRFTEGRVGDSCFDPSSAECDEGLQCDRSIGECAVPLPAGVPCGHDTQCASWTCRDGLCTEALCR</sequence>
<dbReference type="EMBL" id="CP011125">
    <property type="protein sequence ID" value="AKF06772.1"/>
    <property type="molecule type" value="Genomic_DNA"/>
</dbReference>
<dbReference type="STRING" id="927083.DB32_003921"/>
<organism evidence="1 2">
    <name type="scientific">Sandaracinus amylolyticus</name>
    <dbReference type="NCBI Taxonomy" id="927083"/>
    <lineage>
        <taxon>Bacteria</taxon>
        <taxon>Pseudomonadati</taxon>
        <taxon>Myxococcota</taxon>
        <taxon>Polyangia</taxon>
        <taxon>Polyangiales</taxon>
        <taxon>Sandaracinaceae</taxon>
        <taxon>Sandaracinus</taxon>
    </lineage>
</organism>
<protein>
    <submittedName>
        <fullName evidence="1">Uncharacterized protein</fullName>
    </submittedName>
</protein>
<gene>
    <name evidence="1" type="ORF">DB32_003921</name>
</gene>
<dbReference type="AlphaFoldDB" id="A0A0F6YIK0"/>
<keyword evidence="2" id="KW-1185">Reference proteome</keyword>
<evidence type="ECO:0000313" key="1">
    <source>
        <dbReference type="EMBL" id="AKF06772.1"/>
    </source>
</evidence>
<reference evidence="1 2" key="1">
    <citation type="submission" date="2015-03" db="EMBL/GenBank/DDBJ databases">
        <title>Genome assembly of Sandaracinus amylolyticus DSM 53668.</title>
        <authorList>
            <person name="Sharma G."/>
            <person name="Subramanian S."/>
        </authorList>
    </citation>
    <scope>NUCLEOTIDE SEQUENCE [LARGE SCALE GENOMIC DNA]</scope>
    <source>
        <strain evidence="1 2">DSM 53668</strain>
    </source>
</reference>
<name>A0A0F6YIK0_9BACT</name>
<accession>A0A0F6YIK0</accession>